<dbReference type="PANTHER" id="PTHR35830:SF1">
    <property type="entry name" value="OS05G0299200 PROTEIN"/>
    <property type="match status" value="1"/>
</dbReference>
<keyword evidence="3" id="KW-1185">Reference proteome</keyword>
<proteinExistence type="predicted"/>
<keyword evidence="1" id="KW-0472">Membrane</keyword>
<gene>
    <name evidence="2" type="ORF">DH2020_043358</name>
</gene>
<dbReference type="EMBL" id="JABTTQ020002627">
    <property type="protein sequence ID" value="KAK6122892.1"/>
    <property type="molecule type" value="Genomic_DNA"/>
</dbReference>
<evidence type="ECO:0000256" key="1">
    <source>
        <dbReference type="SAM" id="Phobius"/>
    </source>
</evidence>
<sequence>MYLNFSARTLHQLETKLNQFVDYGREALDDLRTVVSVDGNNGRVLISCRRSTVEFFLALFLSSFVVLIAFRGLFKVRKNGGEALIYKRDRSLGGREVVVGKSETNWSSSRKSTPLSSDNSNYYYQKKNNRTRTLGRRRKEELPQWWPQVVNWDSQETVNKEEYQRMANQLIRAIMDRKMSGQDISTNDIVQLSMARRRWSLRLIASQARRFTQACAQAQSAQAPGLRHLCKTYGVRTFINTANARDSLYRVSVNFVLDYCERYISISNDSTSIQINGEDVRSSLLGLLITLDLRALMPQEWYLQLSLLAHGQKSFRLGCALEVQNKHAEALAELFKVCLIHRIFPPEENSVRLCLLFAVQTSVICLFSSYKYFLLRLCTISISLSSGPVFSLLAPEMEMVARGLDKSLSVEQREYILNSFISVCGKDIDQSLLEALGLGGAKDEQGYQHV</sequence>
<protein>
    <submittedName>
        <fullName evidence="2">Uncharacterized protein</fullName>
    </submittedName>
</protein>
<comment type="caution">
    <text evidence="2">The sequence shown here is derived from an EMBL/GenBank/DDBJ whole genome shotgun (WGS) entry which is preliminary data.</text>
</comment>
<reference evidence="2 3" key="1">
    <citation type="journal article" date="2021" name="Comput. Struct. Biotechnol. J.">
        <title>De novo genome assembly of the potent medicinal plant Rehmannia glutinosa using nanopore technology.</title>
        <authorList>
            <person name="Ma L."/>
            <person name="Dong C."/>
            <person name="Song C."/>
            <person name="Wang X."/>
            <person name="Zheng X."/>
            <person name="Niu Y."/>
            <person name="Chen S."/>
            <person name="Feng W."/>
        </authorList>
    </citation>
    <scope>NUCLEOTIDE SEQUENCE [LARGE SCALE GENOMIC DNA]</scope>
    <source>
        <strain evidence="2">DH-2019</strain>
    </source>
</reference>
<keyword evidence="1" id="KW-0812">Transmembrane</keyword>
<name>A0ABR0UL18_REHGL</name>
<evidence type="ECO:0000313" key="3">
    <source>
        <dbReference type="Proteomes" id="UP001318860"/>
    </source>
</evidence>
<dbReference type="PANTHER" id="PTHR35830">
    <property type="entry name" value="OS05G0299200 PROTEIN"/>
    <property type="match status" value="1"/>
</dbReference>
<evidence type="ECO:0000313" key="2">
    <source>
        <dbReference type="EMBL" id="KAK6122892.1"/>
    </source>
</evidence>
<keyword evidence="1" id="KW-1133">Transmembrane helix</keyword>
<dbReference type="Proteomes" id="UP001318860">
    <property type="component" value="Unassembled WGS sequence"/>
</dbReference>
<organism evidence="2 3">
    <name type="scientific">Rehmannia glutinosa</name>
    <name type="common">Chinese foxglove</name>
    <dbReference type="NCBI Taxonomy" id="99300"/>
    <lineage>
        <taxon>Eukaryota</taxon>
        <taxon>Viridiplantae</taxon>
        <taxon>Streptophyta</taxon>
        <taxon>Embryophyta</taxon>
        <taxon>Tracheophyta</taxon>
        <taxon>Spermatophyta</taxon>
        <taxon>Magnoliopsida</taxon>
        <taxon>eudicotyledons</taxon>
        <taxon>Gunneridae</taxon>
        <taxon>Pentapetalae</taxon>
        <taxon>asterids</taxon>
        <taxon>lamiids</taxon>
        <taxon>Lamiales</taxon>
        <taxon>Orobanchaceae</taxon>
        <taxon>Rehmannieae</taxon>
        <taxon>Rehmannia</taxon>
    </lineage>
</organism>
<accession>A0ABR0UL18</accession>
<feature type="transmembrane region" description="Helical" evidence="1">
    <location>
        <begin position="55"/>
        <end position="74"/>
    </location>
</feature>